<feature type="compositionally biased region" description="Low complexity" evidence="1">
    <location>
        <begin position="1101"/>
        <end position="1115"/>
    </location>
</feature>
<name>A0A167VE78_9AGAM</name>
<gene>
    <name evidence="3" type="ORF">FIBSPDRAFT_1054378</name>
</gene>
<dbReference type="GO" id="GO:0005085">
    <property type="term" value="F:guanyl-nucleotide exchange factor activity"/>
    <property type="evidence" value="ECO:0007669"/>
    <property type="project" value="InterPro"/>
</dbReference>
<dbReference type="InterPro" id="IPR000219">
    <property type="entry name" value="DH_dom"/>
</dbReference>
<dbReference type="OrthoDB" id="1716625at2759"/>
<evidence type="ECO:0000259" key="2">
    <source>
        <dbReference type="PROSITE" id="PS50010"/>
    </source>
</evidence>
<dbReference type="SUPFAM" id="SSF48065">
    <property type="entry name" value="DBL homology domain (DH-domain)"/>
    <property type="match status" value="1"/>
</dbReference>
<dbReference type="PROSITE" id="PS50010">
    <property type="entry name" value="DH_2"/>
    <property type="match status" value="1"/>
</dbReference>
<dbReference type="SUPFAM" id="SSF50729">
    <property type="entry name" value="PH domain-like"/>
    <property type="match status" value="1"/>
</dbReference>
<dbReference type="PANTHER" id="PTHR45834:SF3">
    <property type="entry name" value="RHO GUANINE NUCLEOTIDE EXCHANGE FACTOR 3, ISOFORM L"/>
    <property type="match status" value="1"/>
</dbReference>
<feature type="compositionally biased region" description="Pro residues" evidence="1">
    <location>
        <begin position="204"/>
        <end position="215"/>
    </location>
</feature>
<feature type="region of interest" description="Disordered" evidence="1">
    <location>
        <begin position="1"/>
        <end position="27"/>
    </location>
</feature>
<dbReference type="EMBL" id="KV417878">
    <property type="protein sequence ID" value="KZP04915.1"/>
    <property type="molecule type" value="Genomic_DNA"/>
</dbReference>
<feature type="compositionally biased region" description="Polar residues" evidence="1">
    <location>
        <begin position="1040"/>
        <end position="1058"/>
    </location>
</feature>
<feature type="region of interest" description="Disordered" evidence="1">
    <location>
        <begin position="249"/>
        <end position="284"/>
    </location>
</feature>
<feature type="region of interest" description="Disordered" evidence="1">
    <location>
        <begin position="44"/>
        <end position="86"/>
    </location>
</feature>
<dbReference type="GO" id="GO:0005829">
    <property type="term" value="C:cytosol"/>
    <property type="evidence" value="ECO:0007669"/>
    <property type="project" value="TreeGrafter"/>
</dbReference>
<dbReference type="STRING" id="436010.A0A167VE78"/>
<organism evidence="3 4">
    <name type="scientific">Athelia psychrophila</name>
    <dbReference type="NCBI Taxonomy" id="1759441"/>
    <lineage>
        <taxon>Eukaryota</taxon>
        <taxon>Fungi</taxon>
        <taxon>Dikarya</taxon>
        <taxon>Basidiomycota</taxon>
        <taxon>Agaricomycotina</taxon>
        <taxon>Agaricomycetes</taxon>
        <taxon>Agaricomycetidae</taxon>
        <taxon>Atheliales</taxon>
        <taxon>Atheliaceae</taxon>
        <taxon>Athelia</taxon>
    </lineage>
</organism>
<feature type="region of interest" description="Disordered" evidence="1">
    <location>
        <begin position="971"/>
        <end position="1078"/>
    </location>
</feature>
<feature type="region of interest" description="Disordered" evidence="1">
    <location>
        <begin position="1101"/>
        <end position="1131"/>
    </location>
</feature>
<evidence type="ECO:0000256" key="1">
    <source>
        <dbReference type="SAM" id="MobiDB-lite"/>
    </source>
</evidence>
<feature type="compositionally biased region" description="Basic residues" evidence="1">
    <location>
        <begin position="1005"/>
        <end position="1014"/>
    </location>
</feature>
<feature type="region of interest" description="Disordered" evidence="1">
    <location>
        <begin position="831"/>
        <end position="858"/>
    </location>
</feature>
<proteinExistence type="predicted"/>
<reference evidence="3 4" key="1">
    <citation type="journal article" date="2016" name="Mol. Biol. Evol.">
        <title>Comparative Genomics of Early-Diverging Mushroom-Forming Fungi Provides Insights into the Origins of Lignocellulose Decay Capabilities.</title>
        <authorList>
            <person name="Nagy L.G."/>
            <person name="Riley R."/>
            <person name="Tritt A."/>
            <person name="Adam C."/>
            <person name="Daum C."/>
            <person name="Floudas D."/>
            <person name="Sun H."/>
            <person name="Yadav J.S."/>
            <person name="Pangilinan J."/>
            <person name="Larsson K.H."/>
            <person name="Matsuura K."/>
            <person name="Barry K."/>
            <person name="Labutti K."/>
            <person name="Kuo R."/>
            <person name="Ohm R.A."/>
            <person name="Bhattacharya S.S."/>
            <person name="Shirouzu T."/>
            <person name="Yoshinaga Y."/>
            <person name="Martin F.M."/>
            <person name="Grigoriev I.V."/>
            <person name="Hibbett D.S."/>
        </authorList>
    </citation>
    <scope>NUCLEOTIDE SEQUENCE [LARGE SCALE GENOMIC DNA]</scope>
    <source>
        <strain evidence="3 4">CBS 109695</strain>
    </source>
</reference>
<accession>A0A167VE78</accession>
<keyword evidence="4" id="KW-1185">Reference proteome</keyword>
<dbReference type="AlphaFoldDB" id="A0A167VE78"/>
<evidence type="ECO:0000313" key="3">
    <source>
        <dbReference type="EMBL" id="KZP04915.1"/>
    </source>
</evidence>
<dbReference type="InterPro" id="IPR053086">
    <property type="entry name" value="RhoGEF_domain"/>
</dbReference>
<dbReference type="Proteomes" id="UP000076532">
    <property type="component" value="Unassembled WGS sequence"/>
</dbReference>
<feature type="compositionally biased region" description="Acidic residues" evidence="1">
    <location>
        <begin position="256"/>
        <end position="278"/>
    </location>
</feature>
<dbReference type="InterPro" id="IPR035899">
    <property type="entry name" value="DBL_dom_sf"/>
</dbReference>
<feature type="region of interest" description="Disordered" evidence="1">
    <location>
        <begin position="198"/>
        <end position="220"/>
    </location>
</feature>
<feature type="compositionally biased region" description="Polar residues" evidence="1">
    <location>
        <begin position="1191"/>
        <end position="1203"/>
    </location>
</feature>
<protein>
    <submittedName>
        <fullName evidence="3">Dbl homology domain-containing protein</fullName>
    </submittedName>
</protein>
<feature type="domain" description="DH" evidence="2">
    <location>
        <begin position="296"/>
        <end position="659"/>
    </location>
</feature>
<dbReference type="Gene3D" id="1.20.900.10">
    <property type="entry name" value="Dbl homology (DH) domain"/>
    <property type="match status" value="1"/>
</dbReference>
<sequence>MHAARTLHYLNTNAPETPVLDRRPGASPLVPSADDHDAEFAQRNAETHGVRSNSSGHFDRANARKRPRRIPRSFSPLTPIVGSPIASPTTSFHTHSSFYVAPDRESAKEMLAALQGTPLQDYLTKGLQAPLPAGDTAVRVVDVSPAWKSTPPPTPPPKTNVHRLRALESIAPSASLPASSKEHATETYTVRRQSSMPLMSLSKPLPPTPPTPPSPSHKDLLAYFNCKPPQSRLRDTLIATDGKAHKAIFHVSDGSDREDDDQPLGENPEDFETADEGADPVAPEEMFKDNVKDNLRRYHALTELVTTELGYVRDLRELIGGYIRQLPMLSCRAASTSHRFGSTSNLSIPTMTRSPTTASFNLNLSQTHLPMQTANLAPHEVPTPPSKDKRYQSRYMFSDEEIDLVTRNVEDLLHFHQDFVDDLRIALEPLGFSLTYEGSESPVLVHSKEKKGIGPPSDALEKAIAAVADKIKVQAAGFELYDTFCAGHPEAFDLVRKVQHAHSQEWEGFEQRASHMVADMRKPAAVPQTVEGSTTVAGAEEEELFAALRRRRHSLSSLEAPERLPRLQHLGSNLTPQHASTLPDGNIGRARSARLVFIDYLIKPVQRICKYPLLIDQLKLGKALSYPAAQNAEGEVNPDIAVEMASQAMKNVAASVDEARRRRDVATKSSVIVTRILNSFASQTSSSLRSLVGHTISSTFMNSLGTCLFAGSLDIIYYHADKIPGSSGTVKAKYLGAFLYMGGYIILAKVSKGPVYEPRHWLSLAGFELIDVPEEDSLLPCSFRLACGGHLLDIAAACQREKDLWISAIHESFKHRPSWINQPVSSLHGDGDGGFDAARARSPTSSRGHDGQTCDPAAPAPAVRVDVCMAKRPDGSHVSRRSSTASVKAIFAASDTTILIRRASPTARYTVEAGLLDVFSDLCLTARLRAGTQDEELFQAPKTVRGGFSRSSSGLVMTGMGVAAKNRLTKRESVLVPRRTGGSDGHGHMDVEAQQLGVSKPKSLSSRRHGKKLKLASPALRITVEGEVGGMSDSPPALSPCSSQTGSNAGSTSNSPTETMPGRSHPLQTSTNIPRPDLLTVQESGYHRRSMVEGMKDLFKSRSLSPASSASGHHSLPPPSPQDACPTPNTITNYSIFRRFSSSLRRRARSEPNAPDEEPLQKLFSASAAAQESVKSNAVRRNKTTKERSLTFLSTTDDGQLQGYSDPVGGSTSDLHRPTPIRRRSLFTSAPSRRQMMASTGDEPVPKRPITHLQRNKSFLHRFSPLNNATTAPSLVNAAQ</sequence>
<evidence type="ECO:0000313" key="4">
    <source>
        <dbReference type="Proteomes" id="UP000076532"/>
    </source>
</evidence>
<feature type="region of interest" description="Disordered" evidence="1">
    <location>
        <begin position="1174"/>
        <end position="1218"/>
    </location>
</feature>
<dbReference type="PANTHER" id="PTHR45834">
    <property type="entry name" value="RHO GUANINE NUCLEOTIDE EXCHANGE FACTOR 9-RELATED"/>
    <property type="match status" value="1"/>
</dbReference>